<dbReference type="EMBL" id="DF142988">
    <property type="protein sequence ID" value="GAA49820.1"/>
    <property type="molecule type" value="Genomic_DNA"/>
</dbReference>
<dbReference type="Proteomes" id="UP000008909">
    <property type="component" value="Unassembled WGS sequence"/>
</dbReference>
<sequence length="258" mass="29306">MKAVNTQWQSRKNNANNQHSEWPAKSQLSICKDTTVDNVKHILRRPAVPDSAVPRCPGCGCRQVQVGCRLYPPHYTSLKEEEQRLAYREYLDSFNGPCICEASRASHIVPIIPCCPEMHKCHCDEPICGNCDCSNDMSSTDSCTCCRPSEEESTRDCCDCHEHTPDVCYCDGKPRILRSVPVRNRILANRRCSVSQEQAAKTNALIIPHSPPYEQIFFYSDDRNRLFDPCKVATKFKHTVFLLAKTMDHLAYLLLATH</sequence>
<evidence type="ECO:0000313" key="2">
    <source>
        <dbReference type="EMBL" id="GAA49820.1"/>
    </source>
</evidence>
<organism evidence="2 3">
    <name type="scientific">Clonorchis sinensis</name>
    <name type="common">Chinese liver fluke</name>
    <dbReference type="NCBI Taxonomy" id="79923"/>
    <lineage>
        <taxon>Eukaryota</taxon>
        <taxon>Metazoa</taxon>
        <taxon>Spiralia</taxon>
        <taxon>Lophotrochozoa</taxon>
        <taxon>Platyhelminthes</taxon>
        <taxon>Trematoda</taxon>
        <taxon>Digenea</taxon>
        <taxon>Opisthorchiida</taxon>
        <taxon>Opisthorchiata</taxon>
        <taxon>Opisthorchiidae</taxon>
        <taxon>Clonorchis</taxon>
    </lineage>
</organism>
<feature type="compositionally biased region" description="Polar residues" evidence="1">
    <location>
        <begin position="1"/>
        <end position="20"/>
    </location>
</feature>
<accession>G7YA36</accession>
<dbReference type="AlphaFoldDB" id="G7YA36"/>
<dbReference type="InParanoid" id="G7YA36"/>
<keyword evidence="3" id="KW-1185">Reference proteome</keyword>
<gene>
    <name evidence="2" type="ORF">CLF_103641</name>
</gene>
<name>G7YA36_CLOSI</name>
<evidence type="ECO:0000256" key="1">
    <source>
        <dbReference type="SAM" id="MobiDB-lite"/>
    </source>
</evidence>
<reference key="2">
    <citation type="submission" date="2011-10" db="EMBL/GenBank/DDBJ databases">
        <title>The genome and transcriptome sequence of Clonorchis sinensis provide insights into the carcinogenic liver fluke.</title>
        <authorList>
            <person name="Wang X."/>
            <person name="Huang Y."/>
            <person name="Chen W."/>
            <person name="Liu H."/>
            <person name="Guo L."/>
            <person name="Chen Y."/>
            <person name="Luo F."/>
            <person name="Zhou W."/>
            <person name="Sun J."/>
            <person name="Mao Q."/>
            <person name="Liang P."/>
            <person name="Zhou C."/>
            <person name="Tian Y."/>
            <person name="Men J."/>
            <person name="Lv X."/>
            <person name="Huang L."/>
            <person name="Zhou J."/>
            <person name="Hu Y."/>
            <person name="Li R."/>
            <person name="Zhang F."/>
            <person name="Lei H."/>
            <person name="Li X."/>
            <person name="Hu X."/>
            <person name="Liang C."/>
            <person name="Xu J."/>
            <person name="Wu Z."/>
            <person name="Yu X."/>
        </authorList>
    </citation>
    <scope>NUCLEOTIDE SEQUENCE</scope>
    <source>
        <strain>Henan</strain>
    </source>
</reference>
<evidence type="ECO:0000313" key="3">
    <source>
        <dbReference type="Proteomes" id="UP000008909"/>
    </source>
</evidence>
<feature type="region of interest" description="Disordered" evidence="1">
    <location>
        <begin position="1"/>
        <end position="23"/>
    </location>
</feature>
<protein>
    <submittedName>
        <fullName evidence="2">Uncharacterized protein</fullName>
    </submittedName>
</protein>
<proteinExistence type="predicted"/>
<reference evidence="2" key="1">
    <citation type="journal article" date="2011" name="Genome Biol.">
        <title>The draft genome of the carcinogenic human liver fluke Clonorchis sinensis.</title>
        <authorList>
            <person name="Wang X."/>
            <person name="Chen W."/>
            <person name="Huang Y."/>
            <person name="Sun J."/>
            <person name="Men J."/>
            <person name="Liu H."/>
            <person name="Luo F."/>
            <person name="Guo L."/>
            <person name="Lv X."/>
            <person name="Deng C."/>
            <person name="Zhou C."/>
            <person name="Fan Y."/>
            <person name="Li X."/>
            <person name="Huang L."/>
            <person name="Hu Y."/>
            <person name="Liang C."/>
            <person name="Hu X."/>
            <person name="Xu J."/>
            <person name="Yu X."/>
        </authorList>
    </citation>
    <scope>NUCLEOTIDE SEQUENCE [LARGE SCALE GENOMIC DNA]</scope>
    <source>
        <strain evidence="2">Henan</strain>
    </source>
</reference>